<keyword evidence="5" id="KW-0812">Transmembrane</keyword>
<dbReference type="AlphaFoldDB" id="A0A8J5XSY5"/>
<dbReference type="PROSITE" id="PS50975">
    <property type="entry name" value="ATP_GRASP"/>
    <property type="match status" value="1"/>
</dbReference>
<dbReference type="GO" id="GO:0005524">
    <property type="term" value="F:ATP binding"/>
    <property type="evidence" value="ECO:0007669"/>
    <property type="project" value="UniProtKB-UniRule"/>
</dbReference>
<dbReference type="InterPro" id="IPR011761">
    <property type="entry name" value="ATP-grasp"/>
</dbReference>
<dbReference type="Proteomes" id="UP000751190">
    <property type="component" value="Unassembled WGS sequence"/>
</dbReference>
<dbReference type="Pfam" id="PF13535">
    <property type="entry name" value="ATP-grasp_4"/>
    <property type="match status" value="1"/>
</dbReference>
<evidence type="ECO:0000256" key="4">
    <source>
        <dbReference type="PROSITE-ProRule" id="PRU00409"/>
    </source>
</evidence>
<evidence type="ECO:0000313" key="7">
    <source>
        <dbReference type="EMBL" id="KAG8465979.1"/>
    </source>
</evidence>
<dbReference type="EMBL" id="JAGTXO010000009">
    <property type="protein sequence ID" value="KAG8465979.1"/>
    <property type="molecule type" value="Genomic_DNA"/>
</dbReference>
<feature type="domain" description="ATP-grasp" evidence="6">
    <location>
        <begin position="127"/>
        <end position="327"/>
    </location>
</feature>
<organism evidence="7 8">
    <name type="scientific">Diacronema lutheri</name>
    <name type="common">Unicellular marine alga</name>
    <name type="synonym">Monochrysis lutheri</name>
    <dbReference type="NCBI Taxonomy" id="2081491"/>
    <lineage>
        <taxon>Eukaryota</taxon>
        <taxon>Haptista</taxon>
        <taxon>Haptophyta</taxon>
        <taxon>Pavlovophyceae</taxon>
        <taxon>Pavlovales</taxon>
        <taxon>Pavlovaceae</taxon>
        <taxon>Diacronema</taxon>
    </lineage>
</organism>
<keyword evidence="8" id="KW-1185">Reference proteome</keyword>
<comment type="caution">
    <text evidence="7">The sequence shown here is derived from an EMBL/GenBank/DDBJ whole genome shotgun (WGS) entry which is preliminary data.</text>
</comment>
<gene>
    <name evidence="7" type="ORF">KFE25_005549</name>
</gene>
<keyword evidence="5" id="KW-1133">Transmembrane helix</keyword>
<keyword evidence="5" id="KW-0472">Membrane</keyword>
<dbReference type="InterPro" id="IPR052032">
    <property type="entry name" value="ATP-dep_AA_Ligase"/>
</dbReference>
<protein>
    <recommendedName>
        <fullName evidence="6">ATP-grasp domain-containing protein</fullName>
    </recommendedName>
</protein>
<keyword evidence="2 4" id="KW-0547">Nucleotide-binding</keyword>
<dbReference type="SUPFAM" id="SSF56059">
    <property type="entry name" value="Glutathione synthetase ATP-binding domain-like"/>
    <property type="match status" value="1"/>
</dbReference>
<dbReference type="OrthoDB" id="412426at2759"/>
<dbReference type="PANTHER" id="PTHR43585:SF2">
    <property type="entry name" value="ATP-GRASP ENZYME FSQD"/>
    <property type="match status" value="1"/>
</dbReference>
<feature type="transmembrane region" description="Helical" evidence="5">
    <location>
        <begin position="536"/>
        <end position="558"/>
    </location>
</feature>
<accession>A0A8J5XSY5</accession>
<keyword evidence="3 4" id="KW-0067">ATP-binding</keyword>
<dbReference type="SMART" id="SM01209">
    <property type="entry name" value="GARS_A"/>
    <property type="match status" value="1"/>
</dbReference>
<reference evidence="7" key="1">
    <citation type="submission" date="2021-05" db="EMBL/GenBank/DDBJ databases">
        <title>The genome of the haptophyte Pavlova lutheri (Diacronema luteri, Pavlovales) - a model for lipid biosynthesis in eukaryotic algae.</title>
        <authorList>
            <person name="Hulatt C.J."/>
            <person name="Posewitz M.C."/>
        </authorList>
    </citation>
    <scope>NUCLEOTIDE SEQUENCE</scope>
    <source>
        <strain evidence="7">NIVA-4/92</strain>
    </source>
</reference>
<dbReference type="OMA" id="IRWGAAH"/>
<evidence type="ECO:0000256" key="1">
    <source>
        <dbReference type="ARBA" id="ARBA00022598"/>
    </source>
</evidence>
<dbReference type="GO" id="GO:0016874">
    <property type="term" value="F:ligase activity"/>
    <property type="evidence" value="ECO:0007669"/>
    <property type="project" value="UniProtKB-KW"/>
</dbReference>
<dbReference type="Gene3D" id="3.30.470.20">
    <property type="entry name" value="ATP-grasp fold, B domain"/>
    <property type="match status" value="1"/>
</dbReference>
<evidence type="ECO:0000256" key="3">
    <source>
        <dbReference type="ARBA" id="ARBA00022840"/>
    </source>
</evidence>
<proteinExistence type="predicted"/>
<name>A0A8J5XSY5_DIALT</name>
<evidence type="ECO:0000313" key="8">
    <source>
        <dbReference type="Proteomes" id="UP000751190"/>
    </source>
</evidence>
<evidence type="ECO:0000256" key="5">
    <source>
        <dbReference type="SAM" id="Phobius"/>
    </source>
</evidence>
<dbReference type="GO" id="GO:0046872">
    <property type="term" value="F:metal ion binding"/>
    <property type="evidence" value="ECO:0007669"/>
    <property type="project" value="InterPro"/>
</dbReference>
<dbReference type="PANTHER" id="PTHR43585">
    <property type="entry name" value="FUMIPYRROLE BIOSYNTHESIS PROTEIN C"/>
    <property type="match status" value="1"/>
</dbReference>
<evidence type="ECO:0000259" key="6">
    <source>
        <dbReference type="PROSITE" id="PS50975"/>
    </source>
</evidence>
<keyword evidence="1" id="KW-0436">Ligase</keyword>
<evidence type="ECO:0000256" key="2">
    <source>
        <dbReference type="ARBA" id="ARBA00022741"/>
    </source>
</evidence>
<sequence length="564" mass="60290">MPRAKEPTGSIVVVDPVSTGANVALEALLRGYAVIALWTLDLPPSFRSHVPICVASHLRFAAEVEERPTLEDTVAALRGALGETELMAVVCGCESGVKVADRVSEAVGLRTNGSAKSDSRRNKKVQQEAVRAAGLRSCREAGGTTWDEVASFVASEPMPVIVKPVESAGSDGVKLCRSTAEAHEHFVKLAGEQRKFGAQGAGILVQEFLRGKEYVVDSVSRDGVHKACMVWLYDKRPLNGAPFVYFNMLPVADQAVINVIVPYTFGVLDALGIRNGPSHGEVMLTESGPCLVEMNCRTHGGDGAWVPLARGLTGGYSQVDATIDAFEPTGAAFEKLPSRPPHPFRAAGQEVLLVSTDEGKVVATPGLDAFKQLRSFVSLETGVHVGSTLERTVDVFTQAGSVILCHSDESVVREDVAAIRQLEAESRVFVLEHHTSILSPSPAVVRARSTSGSADELRRRYEAMNEAINASKLVRKRRHTSLLPLSGLRTFLAEATGYAPAHVADDEPVALSARRSSRNAYAPVMPPPSYGSYRPMSIATSVVIFSVGFAVGVAATLVRSRARS</sequence>